<gene>
    <name evidence="1" type="ORF">C8F04DRAFT_1291084</name>
</gene>
<name>A0AAD6SI56_9AGAR</name>
<keyword evidence="2" id="KW-1185">Reference proteome</keyword>
<evidence type="ECO:0000313" key="1">
    <source>
        <dbReference type="EMBL" id="KAJ7028459.1"/>
    </source>
</evidence>
<organism evidence="1 2">
    <name type="scientific">Mycena alexandri</name>
    <dbReference type="NCBI Taxonomy" id="1745969"/>
    <lineage>
        <taxon>Eukaryota</taxon>
        <taxon>Fungi</taxon>
        <taxon>Dikarya</taxon>
        <taxon>Basidiomycota</taxon>
        <taxon>Agaricomycotina</taxon>
        <taxon>Agaricomycetes</taxon>
        <taxon>Agaricomycetidae</taxon>
        <taxon>Agaricales</taxon>
        <taxon>Marasmiineae</taxon>
        <taxon>Mycenaceae</taxon>
        <taxon>Mycena</taxon>
    </lineage>
</organism>
<evidence type="ECO:0000313" key="2">
    <source>
        <dbReference type="Proteomes" id="UP001218188"/>
    </source>
</evidence>
<protein>
    <submittedName>
        <fullName evidence="1">Uncharacterized protein</fullName>
    </submittedName>
</protein>
<reference evidence="1" key="1">
    <citation type="submission" date="2023-03" db="EMBL/GenBank/DDBJ databases">
        <title>Massive genome expansion in bonnet fungi (Mycena s.s.) driven by repeated elements and novel gene families across ecological guilds.</title>
        <authorList>
            <consortium name="Lawrence Berkeley National Laboratory"/>
            <person name="Harder C.B."/>
            <person name="Miyauchi S."/>
            <person name="Viragh M."/>
            <person name="Kuo A."/>
            <person name="Thoen E."/>
            <person name="Andreopoulos B."/>
            <person name="Lu D."/>
            <person name="Skrede I."/>
            <person name="Drula E."/>
            <person name="Henrissat B."/>
            <person name="Morin E."/>
            <person name="Kohler A."/>
            <person name="Barry K."/>
            <person name="LaButti K."/>
            <person name="Morin E."/>
            <person name="Salamov A."/>
            <person name="Lipzen A."/>
            <person name="Mereny Z."/>
            <person name="Hegedus B."/>
            <person name="Baldrian P."/>
            <person name="Stursova M."/>
            <person name="Weitz H."/>
            <person name="Taylor A."/>
            <person name="Grigoriev I.V."/>
            <person name="Nagy L.G."/>
            <person name="Martin F."/>
            <person name="Kauserud H."/>
        </authorList>
    </citation>
    <scope>NUCLEOTIDE SEQUENCE</scope>
    <source>
        <strain evidence="1">CBHHK200</strain>
    </source>
</reference>
<dbReference type="AlphaFoldDB" id="A0AAD6SI56"/>
<accession>A0AAD6SI56</accession>
<dbReference type="Proteomes" id="UP001218188">
    <property type="component" value="Unassembled WGS sequence"/>
</dbReference>
<comment type="caution">
    <text evidence="1">The sequence shown here is derived from an EMBL/GenBank/DDBJ whole genome shotgun (WGS) entry which is preliminary data.</text>
</comment>
<proteinExistence type="predicted"/>
<sequence>MWMATNECKEYGDHWRRKAAPRSPENSTPSLDAKLCALENVVCLPAAKKFSKSAGKWCQKCIEYDNRIELERTQKSRSGDGDTYRYVTLHLNWTMPAGAKTLMCLKCKEYGDYWRRFAAPRSPEKSSPLLDTKVSALKNAVCLPAAKRNAFDTVVNREAQRNVEAQRSQFDAVYYAGFVALPRYLAKFGLRQRLMSIELAKRLGCWIGNSACFCGYNPGTLPTQLLIQVDLNPPFKLRGVPTQIDGASISSSSQVLTIFRRSALLLAYQSLGDRNHGCLNPVCYYVRLIRPPPRISLLGRTQLRLFESSGYYYVRLNPVIPHSTHTYILELDEPWFTVLGLQLQLALIFNFSTSLRPYLGLIILDLFFNISSSSYAGLTGDSTGNAQVDRVQYFGSHTQLNLTLLFLDRNANQVSEFFGRRQAHTVFSSATLRSYLCPASGILALNIQHPTHPSSKTTPPAVIFRVSGAAFELSRAPSPRRDAPCASKYVHARN</sequence>
<dbReference type="EMBL" id="JARJCM010000112">
    <property type="protein sequence ID" value="KAJ7028459.1"/>
    <property type="molecule type" value="Genomic_DNA"/>
</dbReference>